<comment type="caution">
    <text evidence="1">The sequence shown here is derived from an EMBL/GenBank/DDBJ whole genome shotgun (WGS) entry which is preliminary data.</text>
</comment>
<sequence length="187" mass="21043">MKSTSLLITFFIGLLFICSTTVYAQEKPSRLDFRFGVGTSLQGSGDMITLSFDNELNYRLNNYFATSLSISHGKSESGVFKMGSFIQGNLNAFVSPFRNNRRNDFRLGIGLGVQNYVYSYIQSEEYINGQLIQSPVYRDKNGLGRNIIIENTFALTQRLLLGLKLYNQFYNSGDVNTGIMLKAGVQF</sequence>
<dbReference type="Proteomes" id="UP001500298">
    <property type="component" value="Unassembled WGS sequence"/>
</dbReference>
<accession>A0ABP9DIW0</accession>
<protein>
    <recommendedName>
        <fullName evidence="3">Outer membrane protein beta-barrel domain-containing protein</fullName>
    </recommendedName>
</protein>
<dbReference type="EMBL" id="BAABJX010000052">
    <property type="protein sequence ID" value="GAA4845100.1"/>
    <property type="molecule type" value="Genomic_DNA"/>
</dbReference>
<keyword evidence="2" id="KW-1185">Reference proteome</keyword>
<name>A0ABP9DIW0_9BACT</name>
<reference evidence="2" key="1">
    <citation type="journal article" date="2019" name="Int. J. Syst. Evol. Microbiol.">
        <title>The Global Catalogue of Microorganisms (GCM) 10K type strain sequencing project: providing services to taxonomists for standard genome sequencing and annotation.</title>
        <authorList>
            <consortium name="The Broad Institute Genomics Platform"/>
            <consortium name="The Broad Institute Genome Sequencing Center for Infectious Disease"/>
            <person name="Wu L."/>
            <person name="Ma J."/>
        </authorList>
    </citation>
    <scope>NUCLEOTIDE SEQUENCE [LARGE SCALE GENOMIC DNA]</scope>
    <source>
        <strain evidence="2">JCM 18326</strain>
    </source>
</reference>
<proteinExistence type="predicted"/>
<organism evidence="1 2">
    <name type="scientific">Algivirga pacifica</name>
    <dbReference type="NCBI Taxonomy" id="1162670"/>
    <lineage>
        <taxon>Bacteria</taxon>
        <taxon>Pseudomonadati</taxon>
        <taxon>Bacteroidota</taxon>
        <taxon>Cytophagia</taxon>
        <taxon>Cytophagales</taxon>
        <taxon>Flammeovirgaceae</taxon>
        <taxon>Algivirga</taxon>
    </lineage>
</organism>
<evidence type="ECO:0008006" key="3">
    <source>
        <dbReference type="Google" id="ProtNLM"/>
    </source>
</evidence>
<evidence type="ECO:0000313" key="2">
    <source>
        <dbReference type="Proteomes" id="UP001500298"/>
    </source>
</evidence>
<gene>
    <name evidence="1" type="ORF">GCM10023331_32390</name>
</gene>
<evidence type="ECO:0000313" key="1">
    <source>
        <dbReference type="EMBL" id="GAA4845100.1"/>
    </source>
</evidence>
<dbReference type="RefSeq" id="WP_345373675.1">
    <property type="nucleotide sequence ID" value="NZ_BAABJX010000052.1"/>
</dbReference>